<organism evidence="1 2">
    <name type="scientific">Candidatus Caccousia avicola</name>
    <dbReference type="NCBI Taxonomy" id="2840721"/>
    <lineage>
        <taxon>Bacteria</taxon>
        <taxon>Bacillati</taxon>
        <taxon>Bacillota</taxon>
        <taxon>Clostridia</taxon>
        <taxon>Eubacteriales</taxon>
        <taxon>Oscillospiraceae</taxon>
        <taxon>Oscillospiraceae incertae sedis</taxon>
        <taxon>Candidatus Caccousia</taxon>
    </lineage>
</organism>
<protein>
    <submittedName>
        <fullName evidence="1">Uncharacterized protein</fullName>
    </submittedName>
</protein>
<dbReference type="EMBL" id="DVGZ01000002">
    <property type="protein sequence ID" value="HIR46068.1"/>
    <property type="molecule type" value="Genomic_DNA"/>
</dbReference>
<reference evidence="1" key="1">
    <citation type="submission" date="2020-10" db="EMBL/GenBank/DDBJ databases">
        <authorList>
            <person name="Gilroy R."/>
        </authorList>
    </citation>
    <scope>NUCLEOTIDE SEQUENCE</scope>
    <source>
        <strain evidence="1">ChiSxjej1B13-7958</strain>
    </source>
</reference>
<evidence type="ECO:0000313" key="2">
    <source>
        <dbReference type="Proteomes" id="UP000824242"/>
    </source>
</evidence>
<sequence>MKAKGIWLAVMGAVFAAALLFLSMYTLGAEVFPLDTFLTALQRAGYEVRTDMASSEFLRGRATQITLSGNPEQTILLYQYPTADKAGQDASCIDPSGCLFTYPEENGTSRSVTVEWVAPPHFYLRHNAIIQYVGSDEKLLPLLEGLCGPPFAGDGSGEASRSRELTLE</sequence>
<dbReference type="Proteomes" id="UP000824242">
    <property type="component" value="Unassembled WGS sequence"/>
</dbReference>
<reference evidence="1" key="2">
    <citation type="journal article" date="2021" name="PeerJ">
        <title>Extensive microbial diversity within the chicken gut microbiome revealed by metagenomics and culture.</title>
        <authorList>
            <person name="Gilroy R."/>
            <person name="Ravi A."/>
            <person name="Getino M."/>
            <person name="Pursley I."/>
            <person name="Horton D.L."/>
            <person name="Alikhan N.F."/>
            <person name="Baker D."/>
            <person name="Gharbi K."/>
            <person name="Hall N."/>
            <person name="Watson M."/>
            <person name="Adriaenssens E.M."/>
            <person name="Foster-Nyarko E."/>
            <person name="Jarju S."/>
            <person name="Secka A."/>
            <person name="Antonio M."/>
            <person name="Oren A."/>
            <person name="Chaudhuri R.R."/>
            <person name="La Ragione R."/>
            <person name="Hildebrand F."/>
            <person name="Pallen M.J."/>
        </authorList>
    </citation>
    <scope>NUCLEOTIDE SEQUENCE</scope>
    <source>
        <strain evidence="1">ChiSxjej1B13-7958</strain>
    </source>
</reference>
<comment type="caution">
    <text evidence="1">The sequence shown here is derived from an EMBL/GenBank/DDBJ whole genome shotgun (WGS) entry which is preliminary data.</text>
</comment>
<accession>A0A9D1AKT2</accession>
<evidence type="ECO:0000313" key="1">
    <source>
        <dbReference type="EMBL" id="HIR46068.1"/>
    </source>
</evidence>
<name>A0A9D1AKT2_9FIRM</name>
<gene>
    <name evidence="1" type="ORF">IAB89_00180</name>
</gene>
<proteinExistence type="predicted"/>
<dbReference type="AlphaFoldDB" id="A0A9D1AKT2"/>